<dbReference type="PROSITE" id="PS50005">
    <property type="entry name" value="TPR"/>
    <property type="match status" value="3"/>
</dbReference>
<dbReference type="PANTHER" id="PTHR43156:SF9">
    <property type="entry name" value="HAMP DOMAIN-CONTAINING PROTEIN"/>
    <property type="match status" value="1"/>
</dbReference>
<dbReference type="InterPro" id="IPR011990">
    <property type="entry name" value="TPR-like_helical_dom_sf"/>
</dbReference>
<gene>
    <name evidence="6" type="ORF">AAG747_23260</name>
</gene>
<evidence type="ECO:0000313" key="6">
    <source>
        <dbReference type="EMBL" id="MEN7550859.1"/>
    </source>
</evidence>
<keyword evidence="7" id="KW-1185">Reference proteome</keyword>
<dbReference type="InterPro" id="IPR019734">
    <property type="entry name" value="TPR_rpt"/>
</dbReference>
<keyword evidence="4" id="KW-0812">Transmembrane</keyword>
<reference evidence="6 7" key="1">
    <citation type="submission" date="2024-04" db="EMBL/GenBank/DDBJ databases">
        <title>Novel genus in family Flammeovirgaceae.</title>
        <authorList>
            <person name="Nguyen T.H."/>
            <person name="Vuong T.Q."/>
            <person name="Le H."/>
            <person name="Kim S.-G."/>
        </authorList>
    </citation>
    <scope>NUCLEOTIDE SEQUENCE [LARGE SCALE GENOMIC DNA]</scope>
    <source>
        <strain evidence="6 7">JCM 23209</strain>
    </source>
</reference>
<dbReference type="Pfam" id="PF07228">
    <property type="entry name" value="SpoIIE"/>
    <property type="match status" value="1"/>
</dbReference>
<feature type="coiled-coil region" evidence="3">
    <location>
        <begin position="388"/>
        <end position="540"/>
    </location>
</feature>
<sequence length="912" mass="104689">MNKYNCFCIVWVWLFSGVFFHIKVYGQTVQKGEAKSLDELITSGEFFLNNEKYIDAFTQGISIVEVAKESQNLPAQGRGLLMTGKAAYRLKDYPTSLNYLLKAQAVYEQLNDTENSANAHQMLGNMYLDWGAFEKSQEHLTEALALHKANRDTLKQVTSLQNLGQAYVKTQNYSKANGVFQDLLTLQKTIGDKKGVVQSLKNLASLSALDNNYEGVIFYNEKILEENEDVQDPVIAVNTHNNLGLFYLKEENKAESIKHFQEALRLFSTHEGTLGLTEDRQATLLINMAVAKSHLFDFKGAHEYFEKALELRELQEHEQGLAEVHNFMAANFLVSNDLKAAYRNGIKAVDYALAAPAKKDLADAYHILSEVLAREEDYEQSQYYYKKHQQVEEELQKARQLRQKELERNQREAEKKENELKLLIAEQEKQAMAMRQLQLEGKQKEQELELLKQQKELQESRIKAEQLERERVAQALAIARQRLEAEKRNKEIVELQREKQLQELQLRQTELEEAQKAKAIELLTADKKLKEQKLKEEETQRKYMYGIAGILGLGLTIIVIGLLQKQKANKKLKFQQELIQEKNKELVANEEELKHNMEELEATQEEMALKQKQLEKANVILEKNESKLKDSLEKLQESESKIKAQNEVLEGTLGELEAQNQRITHSLKYAERMQEAILPTAFQINEIFDEHFVIFRPKDIVSGDFYWLSQVEKKVFVAVVDCTGHGVPGAFMSMIGNTILNQVIKEENIHSPEKILEALHLRVVDALKQKDSQNMDGMDIGLCCIEKLENEKFSLKFSGAKCPLFLCHKGEILKVSSDRKSIGGRQNKKVLTFNCEHLLLEKGDILYLTTDGIIDTGNQQRERFGTKRLLNLLNECNDRPLSEQKVTFLEAIDRHQGNADQRDDVTLFSLKV</sequence>
<evidence type="ECO:0000256" key="2">
    <source>
        <dbReference type="PROSITE-ProRule" id="PRU00339"/>
    </source>
</evidence>
<accession>A0AAW9S107</accession>
<comment type="caution">
    <text evidence="6">The sequence shown here is derived from an EMBL/GenBank/DDBJ whole genome shotgun (WGS) entry which is preliminary data.</text>
</comment>
<evidence type="ECO:0000256" key="4">
    <source>
        <dbReference type="SAM" id="Phobius"/>
    </source>
</evidence>
<dbReference type="InterPro" id="IPR052016">
    <property type="entry name" value="Bact_Sigma-Reg"/>
</dbReference>
<keyword evidence="4" id="KW-0472">Membrane</keyword>
<dbReference type="Gene3D" id="1.25.40.10">
    <property type="entry name" value="Tetratricopeptide repeat domain"/>
    <property type="match status" value="2"/>
</dbReference>
<keyword evidence="3" id="KW-0175">Coiled coil</keyword>
<dbReference type="SMART" id="SM00028">
    <property type="entry name" value="TPR"/>
    <property type="match status" value="7"/>
</dbReference>
<dbReference type="GO" id="GO:0016791">
    <property type="term" value="F:phosphatase activity"/>
    <property type="evidence" value="ECO:0007669"/>
    <property type="project" value="TreeGrafter"/>
</dbReference>
<dbReference type="Gene3D" id="3.60.40.10">
    <property type="entry name" value="PPM-type phosphatase domain"/>
    <property type="match status" value="1"/>
</dbReference>
<feature type="domain" description="PPM-type phosphatase" evidence="5">
    <location>
        <begin position="689"/>
        <end position="912"/>
    </location>
</feature>
<feature type="repeat" description="TPR" evidence="2">
    <location>
        <begin position="237"/>
        <end position="270"/>
    </location>
</feature>
<dbReference type="Proteomes" id="UP001403385">
    <property type="component" value="Unassembled WGS sequence"/>
</dbReference>
<keyword evidence="1" id="KW-0378">Hydrolase</keyword>
<dbReference type="EMBL" id="JBDKWZ010000017">
    <property type="protein sequence ID" value="MEN7550859.1"/>
    <property type="molecule type" value="Genomic_DNA"/>
</dbReference>
<name>A0AAW9S107_9BACT</name>
<evidence type="ECO:0000259" key="5">
    <source>
        <dbReference type="SMART" id="SM00331"/>
    </source>
</evidence>
<feature type="transmembrane region" description="Helical" evidence="4">
    <location>
        <begin position="543"/>
        <end position="563"/>
    </location>
</feature>
<keyword evidence="2" id="KW-0802">TPR repeat</keyword>
<feature type="repeat" description="TPR" evidence="2">
    <location>
        <begin position="117"/>
        <end position="150"/>
    </location>
</feature>
<dbReference type="Pfam" id="PF13424">
    <property type="entry name" value="TPR_12"/>
    <property type="match status" value="2"/>
</dbReference>
<evidence type="ECO:0000313" key="7">
    <source>
        <dbReference type="Proteomes" id="UP001403385"/>
    </source>
</evidence>
<evidence type="ECO:0000256" key="1">
    <source>
        <dbReference type="ARBA" id="ARBA00022801"/>
    </source>
</evidence>
<protein>
    <submittedName>
        <fullName evidence="6">SpoIIE family protein phosphatase</fullName>
    </submittedName>
</protein>
<proteinExistence type="predicted"/>
<dbReference type="AlphaFoldDB" id="A0AAW9S107"/>
<keyword evidence="4" id="KW-1133">Transmembrane helix</keyword>
<evidence type="ECO:0000256" key="3">
    <source>
        <dbReference type="SAM" id="Coils"/>
    </source>
</evidence>
<feature type="repeat" description="TPR" evidence="2">
    <location>
        <begin position="157"/>
        <end position="190"/>
    </location>
</feature>
<dbReference type="SUPFAM" id="SSF81606">
    <property type="entry name" value="PP2C-like"/>
    <property type="match status" value="1"/>
</dbReference>
<dbReference type="InterPro" id="IPR036457">
    <property type="entry name" value="PPM-type-like_dom_sf"/>
</dbReference>
<organism evidence="6 7">
    <name type="scientific">Rapidithrix thailandica</name>
    <dbReference type="NCBI Taxonomy" id="413964"/>
    <lineage>
        <taxon>Bacteria</taxon>
        <taxon>Pseudomonadati</taxon>
        <taxon>Bacteroidota</taxon>
        <taxon>Cytophagia</taxon>
        <taxon>Cytophagales</taxon>
        <taxon>Flammeovirgaceae</taxon>
        <taxon>Rapidithrix</taxon>
    </lineage>
</organism>
<dbReference type="InterPro" id="IPR001932">
    <property type="entry name" value="PPM-type_phosphatase-like_dom"/>
</dbReference>
<feature type="coiled-coil region" evidence="3">
    <location>
        <begin position="565"/>
        <end position="652"/>
    </location>
</feature>
<dbReference type="SMART" id="SM00331">
    <property type="entry name" value="PP2C_SIG"/>
    <property type="match status" value="1"/>
</dbReference>
<dbReference type="RefSeq" id="WP_346823639.1">
    <property type="nucleotide sequence ID" value="NZ_JBDKWZ010000017.1"/>
</dbReference>
<dbReference type="SUPFAM" id="SSF48452">
    <property type="entry name" value="TPR-like"/>
    <property type="match status" value="2"/>
</dbReference>
<dbReference type="PANTHER" id="PTHR43156">
    <property type="entry name" value="STAGE II SPORULATION PROTEIN E-RELATED"/>
    <property type="match status" value="1"/>
</dbReference>